<dbReference type="AlphaFoldDB" id="B8HPT1"/>
<dbReference type="SUPFAM" id="SSF53335">
    <property type="entry name" value="S-adenosyl-L-methionine-dependent methyltransferases"/>
    <property type="match status" value="1"/>
</dbReference>
<dbReference type="STRING" id="395961.Cyan7425_3315"/>
<evidence type="ECO:0008006" key="2">
    <source>
        <dbReference type="Google" id="ProtNLM"/>
    </source>
</evidence>
<protein>
    <recommendedName>
        <fullName evidence="2">SAM-dependent methyltransferase</fullName>
    </recommendedName>
</protein>
<dbReference type="InterPro" id="IPR029063">
    <property type="entry name" value="SAM-dependent_MTases_sf"/>
</dbReference>
<evidence type="ECO:0000313" key="1">
    <source>
        <dbReference type="EMBL" id="ACL45640.1"/>
    </source>
</evidence>
<dbReference type="HOGENOM" id="CLU_077876_1_0_3"/>
<name>B8HPT1_CYAP4</name>
<dbReference type="OrthoDB" id="9787807at2"/>
<dbReference type="Gene3D" id="3.40.50.150">
    <property type="entry name" value="Vaccinia Virus protein VP39"/>
    <property type="match status" value="1"/>
</dbReference>
<dbReference type="EMBL" id="CP001344">
    <property type="protein sequence ID" value="ACL45640.1"/>
    <property type="molecule type" value="Genomic_DNA"/>
</dbReference>
<sequence>MVFQLENVVPWGRSLNDYQGMFNLTTTELGLNLLDCGGGPASFNAEMTAQGYRVTSCDPVYQFTAAQINNRIQATYQPIVDGVAAHPERFVWQHYQSPTQMAESRLAAMQQFLLDFPQGLQAGRYVVAELPHLPFAEAQFELALCSHLLFTYGNILSLEFHQQAVAELCRVARQVRIFPLVEQFSGQPSPHLPLVLQHLHQWGYETEIIAVAYEFQRGGNQMLQIRTV</sequence>
<gene>
    <name evidence="1" type="ordered locus">Cyan7425_3315</name>
</gene>
<reference evidence="1" key="1">
    <citation type="submission" date="2009-01" db="EMBL/GenBank/DDBJ databases">
        <title>Complete sequence of chromosome Cyanothece sp. PCC 7425.</title>
        <authorList>
            <consortium name="US DOE Joint Genome Institute"/>
            <person name="Lucas S."/>
            <person name="Copeland A."/>
            <person name="Lapidus A."/>
            <person name="Glavina del Rio T."/>
            <person name="Dalin E."/>
            <person name="Tice H."/>
            <person name="Bruce D."/>
            <person name="Goodwin L."/>
            <person name="Pitluck S."/>
            <person name="Sims D."/>
            <person name="Meineke L."/>
            <person name="Brettin T."/>
            <person name="Detter J.C."/>
            <person name="Han C."/>
            <person name="Larimer F."/>
            <person name="Land M."/>
            <person name="Hauser L."/>
            <person name="Kyrpides N."/>
            <person name="Ovchinnikova G."/>
            <person name="Liberton M."/>
            <person name="Stoeckel J."/>
            <person name="Banerjee A."/>
            <person name="Singh A."/>
            <person name="Page L."/>
            <person name="Sato H."/>
            <person name="Zhao L."/>
            <person name="Sherman L."/>
            <person name="Pakrasi H."/>
            <person name="Richardson P."/>
        </authorList>
    </citation>
    <scope>NUCLEOTIDE SEQUENCE</scope>
    <source>
        <strain evidence="1">PCC 7425</strain>
    </source>
</reference>
<dbReference type="eggNOG" id="COG2226">
    <property type="taxonomic scope" value="Bacteria"/>
</dbReference>
<proteinExistence type="predicted"/>
<dbReference type="KEGG" id="cyn:Cyan7425_3315"/>
<accession>B8HPT1</accession>
<organism evidence="1">
    <name type="scientific">Cyanothece sp. (strain PCC 7425 / ATCC 29141)</name>
    <dbReference type="NCBI Taxonomy" id="395961"/>
    <lineage>
        <taxon>Bacteria</taxon>
        <taxon>Bacillati</taxon>
        <taxon>Cyanobacteriota</taxon>
        <taxon>Cyanophyceae</taxon>
        <taxon>Gomontiellales</taxon>
        <taxon>Cyanothecaceae</taxon>
        <taxon>Cyanothece</taxon>
    </lineage>
</organism>